<name>A0ABV6LDX1_9SPHI</name>
<evidence type="ECO:0000313" key="2">
    <source>
        <dbReference type="Proteomes" id="UP001589828"/>
    </source>
</evidence>
<dbReference type="EMBL" id="JBHLTS010000075">
    <property type="protein sequence ID" value="MFC0517661.1"/>
    <property type="molecule type" value="Genomic_DNA"/>
</dbReference>
<reference evidence="1 2" key="1">
    <citation type="submission" date="2024-09" db="EMBL/GenBank/DDBJ databases">
        <authorList>
            <person name="Sun Q."/>
            <person name="Mori K."/>
        </authorList>
    </citation>
    <scope>NUCLEOTIDE SEQUENCE [LARGE SCALE GENOMIC DNA]</scope>
    <source>
        <strain evidence="1 2">NCAIM B.02415</strain>
    </source>
</reference>
<dbReference type="Proteomes" id="UP001589828">
    <property type="component" value="Unassembled WGS sequence"/>
</dbReference>
<proteinExistence type="predicted"/>
<protein>
    <submittedName>
        <fullName evidence="1">Uncharacterized protein</fullName>
    </submittedName>
</protein>
<evidence type="ECO:0000313" key="1">
    <source>
        <dbReference type="EMBL" id="MFC0517661.1"/>
    </source>
</evidence>
<dbReference type="RefSeq" id="WP_377025402.1">
    <property type="nucleotide sequence ID" value="NZ_JBHLTS010000075.1"/>
</dbReference>
<keyword evidence="2" id="KW-1185">Reference proteome</keyword>
<gene>
    <name evidence="1" type="ORF">ACFFGT_25840</name>
</gene>
<accession>A0ABV6LDX1</accession>
<organism evidence="1 2">
    <name type="scientific">Mucilaginibacter angelicae</name>
    <dbReference type="NCBI Taxonomy" id="869718"/>
    <lineage>
        <taxon>Bacteria</taxon>
        <taxon>Pseudomonadati</taxon>
        <taxon>Bacteroidota</taxon>
        <taxon>Sphingobacteriia</taxon>
        <taxon>Sphingobacteriales</taxon>
        <taxon>Sphingobacteriaceae</taxon>
        <taxon>Mucilaginibacter</taxon>
    </lineage>
</organism>
<comment type="caution">
    <text evidence="1">The sequence shown here is derived from an EMBL/GenBank/DDBJ whole genome shotgun (WGS) entry which is preliminary data.</text>
</comment>
<sequence>MTVVFYAVVGVVTNNHRIGHQLDGVKLLVTTPTTASLNIQ</sequence>